<dbReference type="GO" id="GO:0000776">
    <property type="term" value="C:kinetochore"/>
    <property type="evidence" value="ECO:0007669"/>
    <property type="project" value="TreeGrafter"/>
</dbReference>
<comment type="caution">
    <text evidence="3">The sequence shown here is derived from an EMBL/GenBank/DDBJ whole genome shotgun (WGS) entry which is preliminary data.</text>
</comment>
<evidence type="ECO:0000313" key="4">
    <source>
        <dbReference type="Proteomes" id="UP000772434"/>
    </source>
</evidence>
<name>A0A9P5Q1G3_9AGAR</name>
<dbReference type="GO" id="GO:0003676">
    <property type="term" value="F:nucleic acid binding"/>
    <property type="evidence" value="ECO:0007669"/>
    <property type="project" value="InterPro"/>
</dbReference>
<feature type="compositionally biased region" description="Basic and acidic residues" evidence="1">
    <location>
        <begin position="168"/>
        <end position="187"/>
    </location>
</feature>
<evidence type="ECO:0000313" key="3">
    <source>
        <dbReference type="EMBL" id="KAF9076371.1"/>
    </source>
</evidence>
<evidence type="ECO:0000259" key="2">
    <source>
        <dbReference type="PROSITE" id="PS50174"/>
    </source>
</evidence>
<feature type="compositionally biased region" description="Polar residues" evidence="1">
    <location>
        <begin position="19"/>
        <end position="30"/>
    </location>
</feature>
<keyword evidence="4" id="KW-1185">Reference proteome</keyword>
<accession>A0A9P5Q1G3</accession>
<reference evidence="3" key="1">
    <citation type="submission" date="2020-11" db="EMBL/GenBank/DDBJ databases">
        <authorList>
            <consortium name="DOE Joint Genome Institute"/>
            <person name="Ahrendt S."/>
            <person name="Riley R."/>
            <person name="Andreopoulos W."/>
            <person name="Labutti K."/>
            <person name="Pangilinan J."/>
            <person name="Ruiz-Duenas F.J."/>
            <person name="Barrasa J.M."/>
            <person name="Sanchez-Garcia M."/>
            <person name="Camarero S."/>
            <person name="Miyauchi S."/>
            <person name="Serrano A."/>
            <person name="Linde D."/>
            <person name="Babiker R."/>
            <person name="Drula E."/>
            <person name="Ayuso-Fernandez I."/>
            <person name="Pacheco R."/>
            <person name="Padilla G."/>
            <person name="Ferreira P."/>
            <person name="Barriuso J."/>
            <person name="Kellner H."/>
            <person name="Castanera R."/>
            <person name="Alfaro M."/>
            <person name="Ramirez L."/>
            <person name="Pisabarro A.G."/>
            <person name="Kuo A."/>
            <person name="Tritt A."/>
            <person name="Lipzen A."/>
            <person name="He G."/>
            <person name="Yan M."/>
            <person name="Ng V."/>
            <person name="Cullen D."/>
            <person name="Martin F."/>
            <person name="Rosso M.-N."/>
            <person name="Henrissat B."/>
            <person name="Hibbett D."/>
            <person name="Martinez A.T."/>
            <person name="Grigoriev I.V."/>
        </authorList>
    </citation>
    <scope>NUCLEOTIDE SEQUENCE</scope>
    <source>
        <strain evidence="3">AH 40177</strain>
    </source>
</reference>
<proteinExistence type="predicted"/>
<dbReference type="InterPro" id="IPR000467">
    <property type="entry name" value="G_patch_dom"/>
</dbReference>
<dbReference type="EMBL" id="JADNRY010000006">
    <property type="protein sequence ID" value="KAF9076371.1"/>
    <property type="molecule type" value="Genomic_DNA"/>
</dbReference>
<dbReference type="InterPro" id="IPR025239">
    <property type="entry name" value="DUF4187"/>
</dbReference>
<dbReference type="Pfam" id="PF13821">
    <property type="entry name" value="DUF4187"/>
    <property type="match status" value="1"/>
</dbReference>
<dbReference type="PROSITE" id="PS50174">
    <property type="entry name" value="G_PATCH"/>
    <property type="match status" value="1"/>
</dbReference>
<dbReference type="SMART" id="SM01173">
    <property type="entry name" value="DUF4187"/>
    <property type="match status" value="1"/>
</dbReference>
<protein>
    <recommendedName>
        <fullName evidence="2">G-patch domain-containing protein</fullName>
    </recommendedName>
</protein>
<dbReference type="PANTHER" id="PTHR21032">
    <property type="entry name" value="G PATCH DOMAIN-CONTAINING PROTEIN 11"/>
    <property type="match status" value="1"/>
</dbReference>
<gene>
    <name evidence="3" type="ORF">BDP27DRAFT_1398105</name>
</gene>
<dbReference type="InterPro" id="IPR039249">
    <property type="entry name" value="GPATCH11"/>
</dbReference>
<dbReference type="Proteomes" id="UP000772434">
    <property type="component" value="Unassembled WGS sequence"/>
</dbReference>
<evidence type="ECO:0000256" key="1">
    <source>
        <dbReference type="SAM" id="MobiDB-lite"/>
    </source>
</evidence>
<feature type="compositionally biased region" description="Basic and acidic residues" evidence="1">
    <location>
        <begin position="31"/>
        <end position="77"/>
    </location>
</feature>
<feature type="domain" description="G-patch" evidence="2">
    <location>
        <begin position="79"/>
        <end position="147"/>
    </location>
</feature>
<dbReference type="OrthoDB" id="786951at2759"/>
<dbReference type="PANTHER" id="PTHR21032:SF0">
    <property type="entry name" value="G PATCH DOMAIN-CONTAINING PROTEIN 11"/>
    <property type="match status" value="1"/>
</dbReference>
<dbReference type="AlphaFoldDB" id="A0A9P5Q1G3"/>
<feature type="region of interest" description="Disordered" evidence="1">
    <location>
        <begin position="14"/>
        <end position="187"/>
    </location>
</feature>
<sequence length="333" mass="37772">MSEEEDYLSDKFLAEAGSALSSNSTKTYSQLRKDAEKKAKLRNETNKLKPRRERELEAREEGLSKSLFERAKEEEKIGGSSKGLSIMMKMGFQPGQSLGRPLNDSSKPNQKDLTSDIPAQKESTAHRTEPLPLSEWAGKEGIGSSRKRGLSPSAAERVAKMAKMAEMSSKEDFRDRARREYEERRAEGRLGPAQRTCATLDEKSGIQFNALWLNPGNLETFPAGLMEALAAYTTLDFDQKHQDDNLKVQLQKQMKYDALQPISDIETVLATEYSPSTLEEIQQFFRLQAQDRLQLVLSYLRDHYAYCFFCGIQYNNQVDMDDNCPGSEEELHD</sequence>
<organism evidence="3 4">
    <name type="scientific">Rhodocollybia butyracea</name>
    <dbReference type="NCBI Taxonomy" id="206335"/>
    <lineage>
        <taxon>Eukaryota</taxon>
        <taxon>Fungi</taxon>
        <taxon>Dikarya</taxon>
        <taxon>Basidiomycota</taxon>
        <taxon>Agaricomycotina</taxon>
        <taxon>Agaricomycetes</taxon>
        <taxon>Agaricomycetidae</taxon>
        <taxon>Agaricales</taxon>
        <taxon>Marasmiineae</taxon>
        <taxon>Omphalotaceae</taxon>
        <taxon>Rhodocollybia</taxon>
    </lineage>
</organism>